<sequence length="183" mass="18879">MKMRNAITALGVSALITLGAGCAQDDVVADAAVAETPPAVGVAADPVVEPVVGADPAAVAPGAAIGDAGVADRPTFGAWDSNADGLLDNNEFRTRFNDGDWYGDWDGDRNGTLSTAEFGAVNTAWGDAPGGVDTNGLFDVWDSDEDGLIGNDEAATGAFTAWDRDRNNTIDPNEFNAGVNWFD</sequence>
<feature type="domain" description="EF-hand" evidence="2">
    <location>
        <begin position="150"/>
        <end position="183"/>
    </location>
</feature>
<dbReference type="Proteomes" id="UP001589896">
    <property type="component" value="Unassembled WGS sequence"/>
</dbReference>
<dbReference type="PROSITE" id="PS00018">
    <property type="entry name" value="EF_HAND_1"/>
    <property type="match status" value="3"/>
</dbReference>
<comment type="caution">
    <text evidence="3">The sequence shown here is derived from an EMBL/GenBank/DDBJ whole genome shotgun (WGS) entry which is preliminary data.</text>
</comment>
<keyword evidence="4" id="KW-1185">Reference proteome</keyword>
<dbReference type="Gene3D" id="1.10.238.10">
    <property type="entry name" value="EF-hand"/>
    <property type="match status" value="1"/>
</dbReference>
<reference evidence="3 4" key="1">
    <citation type="submission" date="2024-09" db="EMBL/GenBank/DDBJ databases">
        <authorList>
            <person name="Sun Q."/>
            <person name="Mori K."/>
        </authorList>
    </citation>
    <scope>NUCLEOTIDE SEQUENCE [LARGE SCALE GENOMIC DNA]</scope>
    <source>
        <strain evidence="3 4">KCTC 23076</strain>
    </source>
</reference>
<evidence type="ECO:0000256" key="1">
    <source>
        <dbReference type="SAM" id="SignalP"/>
    </source>
</evidence>
<dbReference type="InterPro" id="IPR018247">
    <property type="entry name" value="EF_Hand_1_Ca_BS"/>
</dbReference>
<name>A0ABV6RKZ5_9GAMM</name>
<dbReference type="SUPFAM" id="SSF47473">
    <property type="entry name" value="EF-hand"/>
    <property type="match status" value="1"/>
</dbReference>
<dbReference type="PROSITE" id="PS50222">
    <property type="entry name" value="EF_HAND_2"/>
    <property type="match status" value="1"/>
</dbReference>
<dbReference type="RefSeq" id="WP_386666431.1">
    <property type="nucleotide sequence ID" value="NZ_JBHLTG010000001.1"/>
</dbReference>
<dbReference type="EMBL" id="JBHLTG010000001">
    <property type="protein sequence ID" value="MFC0677646.1"/>
    <property type="molecule type" value="Genomic_DNA"/>
</dbReference>
<evidence type="ECO:0000313" key="3">
    <source>
        <dbReference type="EMBL" id="MFC0677646.1"/>
    </source>
</evidence>
<protein>
    <submittedName>
        <fullName evidence="3">EF-hand domain-containing protein</fullName>
    </submittedName>
</protein>
<dbReference type="InterPro" id="IPR011992">
    <property type="entry name" value="EF-hand-dom_pair"/>
</dbReference>
<accession>A0ABV6RKZ5</accession>
<dbReference type="InterPro" id="IPR002048">
    <property type="entry name" value="EF_hand_dom"/>
</dbReference>
<proteinExistence type="predicted"/>
<evidence type="ECO:0000259" key="2">
    <source>
        <dbReference type="PROSITE" id="PS50222"/>
    </source>
</evidence>
<evidence type="ECO:0000313" key="4">
    <source>
        <dbReference type="Proteomes" id="UP001589896"/>
    </source>
</evidence>
<feature type="signal peptide" evidence="1">
    <location>
        <begin position="1"/>
        <end position="25"/>
    </location>
</feature>
<feature type="chain" id="PRO_5046084063" evidence="1">
    <location>
        <begin position="26"/>
        <end position="183"/>
    </location>
</feature>
<dbReference type="PROSITE" id="PS51257">
    <property type="entry name" value="PROKAR_LIPOPROTEIN"/>
    <property type="match status" value="1"/>
</dbReference>
<organism evidence="3 4">
    <name type="scientific">Lysobacter korlensis</name>
    <dbReference type="NCBI Taxonomy" id="553636"/>
    <lineage>
        <taxon>Bacteria</taxon>
        <taxon>Pseudomonadati</taxon>
        <taxon>Pseudomonadota</taxon>
        <taxon>Gammaproteobacteria</taxon>
        <taxon>Lysobacterales</taxon>
        <taxon>Lysobacteraceae</taxon>
        <taxon>Lysobacter</taxon>
    </lineage>
</organism>
<keyword evidence="1" id="KW-0732">Signal</keyword>
<gene>
    <name evidence="3" type="ORF">ACFFGH_07290</name>
</gene>